<evidence type="ECO:0000313" key="2">
    <source>
        <dbReference type="EMBL" id="MDT8757480.1"/>
    </source>
</evidence>
<gene>
    <name evidence="2" type="ORF">MZO42_02095</name>
</gene>
<name>A0ABU3MYU3_9SPHN</name>
<sequence>MADTRSDAELRGPITGDADDPRSDLEQAVQSRADEAKAAGGGDVLPARDPAGMDDGVSGTAGEVKNQDRNQQ</sequence>
<comment type="caution">
    <text evidence="2">The sequence shown here is derived from an EMBL/GenBank/DDBJ whole genome shotgun (WGS) entry which is preliminary data.</text>
</comment>
<proteinExistence type="predicted"/>
<accession>A0ABU3MYU3</accession>
<organism evidence="2">
    <name type="scientific">Sphingomonas psychrotolerans</name>
    <dbReference type="NCBI Taxonomy" id="1327635"/>
    <lineage>
        <taxon>Bacteria</taxon>
        <taxon>Pseudomonadati</taxon>
        <taxon>Pseudomonadota</taxon>
        <taxon>Alphaproteobacteria</taxon>
        <taxon>Sphingomonadales</taxon>
        <taxon>Sphingomonadaceae</taxon>
        <taxon>Sphingomonas</taxon>
    </lineage>
</organism>
<dbReference type="EMBL" id="JALMLT010000001">
    <property type="protein sequence ID" value="MDT8757480.1"/>
    <property type="molecule type" value="Genomic_DNA"/>
</dbReference>
<protein>
    <submittedName>
        <fullName evidence="2">Uncharacterized protein</fullName>
    </submittedName>
</protein>
<feature type="compositionally biased region" description="Basic and acidic residues" evidence="1">
    <location>
        <begin position="1"/>
        <end position="10"/>
    </location>
</feature>
<reference evidence="2" key="1">
    <citation type="submission" date="2022-04" db="EMBL/GenBank/DDBJ databases">
        <title>Tomato heritable bacteria conferring resistance against bacterial wilt.</title>
        <authorList>
            <person name="Yin J."/>
        </authorList>
    </citation>
    <scope>NUCLEOTIDE SEQUENCE</scope>
    <source>
        <strain evidence="2">Cra20</strain>
    </source>
</reference>
<feature type="region of interest" description="Disordered" evidence="1">
    <location>
        <begin position="1"/>
        <end position="72"/>
    </location>
</feature>
<evidence type="ECO:0000256" key="1">
    <source>
        <dbReference type="SAM" id="MobiDB-lite"/>
    </source>
</evidence>